<dbReference type="EMBL" id="CP051151">
    <property type="protein sequence ID" value="QLY39365.1"/>
    <property type="molecule type" value="Genomic_DNA"/>
</dbReference>
<feature type="binding site" evidence="12">
    <location>
        <begin position="213"/>
        <end position="215"/>
    </location>
    <ligand>
        <name>S-adenosyl-L-methionine</name>
        <dbReference type="ChEBI" id="CHEBI:59789"/>
    </ligand>
</feature>
<dbReference type="InterPro" id="IPR027492">
    <property type="entry name" value="RNA_MTrfase_RlmN"/>
</dbReference>
<dbReference type="InterPro" id="IPR058240">
    <property type="entry name" value="rSAM_sf"/>
</dbReference>
<reference evidence="14 15" key="1">
    <citation type="submission" date="2020-04" db="EMBL/GenBank/DDBJ databases">
        <authorList>
            <person name="Zheng R.K."/>
            <person name="Sun C.M."/>
        </authorList>
    </citation>
    <scope>NUCLEOTIDE SEQUENCE [LARGE SCALE GENOMIC DNA]</scope>
    <source>
        <strain evidence="15">zrk29</strain>
    </source>
</reference>
<dbReference type="SFLD" id="SFLDS00029">
    <property type="entry name" value="Radical_SAM"/>
    <property type="match status" value="1"/>
</dbReference>
<dbReference type="PANTHER" id="PTHR30544:SF5">
    <property type="entry name" value="RADICAL SAM CORE DOMAIN-CONTAINING PROTEIN"/>
    <property type="match status" value="1"/>
</dbReference>
<keyword evidence="3 12" id="KW-0963">Cytoplasm</keyword>
<dbReference type="PROSITE" id="PS51918">
    <property type="entry name" value="RADICAL_SAM"/>
    <property type="match status" value="1"/>
</dbReference>
<dbReference type="RefSeq" id="WP_312031833.1">
    <property type="nucleotide sequence ID" value="NZ_CP051151.1"/>
</dbReference>
<dbReference type="GO" id="GO:0005737">
    <property type="term" value="C:cytoplasm"/>
    <property type="evidence" value="ECO:0007669"/>
    <property type="project" value="UniProtKB-SubCell"/>
</dbReference>
<dbReference type="Pfam" id="PF04055">
    <property type="entry name" value="Radical_SAM"/>
    <property type="match status" value="1"/>
</dbReference>
<dbReference type="EC" id="2.1.1.192" evidence="12"/>
<dbReference type="GO" id="GO:0002935">
    <property type="term" value="F:tRNA (adenine(37)-C2)-methyltransferase activity"/>
    <property type="evidence" value="ECO:0007669"/>
    <property type="project" value="UniProtKB-UniRule"/>
</dbReference>
<evidence type="ECO:0000256" key="10">
    <source>
        <dbReference type="ARBA" id="ARBA00023004"/>
    </source>
</evidence>
<dbReference type="Pfam" id="PF21016">
    <property type="entry name" value="RlmN_N"/>
    <property type="match status" value="1"/>
</dbReference>
<keyword evidence="6 12" id="KW-0808">Transferase</keyword>
<dbReference type="SFLD" id="SFLDF00275">
    <property type="entry name" value="adenosine_C2_methyltransferase"/>
    <property type="match status" value="1"/>
</dbReference>
<comment type="subcellular location">
    <subcellularLocation>
        <location evidence="1 12">Cytoplasm</location>
    </subcellularLocation>
</comment>
<dbReference type="SUPFAM" id="SSF102114">
    <property type="entry name" value="Radical SAM enzymes"/>
    <property type="match status" value="1"/>
</dbReference>
<dbReference type="GO" id="GO:0000049">
    <property type="term" value="F:tRNA binding"/>
    <property type="evidence" value="ECO:0007669"/>
    <property type="project" value="UniProtKB-UniRule"/>
</dbReference>
<keyword evidence="12" id="KW-1015">Disulfide bond</keyword>
<feature type="binding site" evidence="12">
    <location>
        <position position="115"/>
    </location>
    <ligand>
        <name>[4Fe-4S] cluster</name>
        <dbReference type="ChEBI" id="CHEBI:49883"/>
        <note>4Fe-4S-S-AdoMet</note>
    </ligand>
</feature>
<organism evidence="14 15">
    <name type="scientific">Hujiaoplasma nucleasis</name>
    <dbReference type="NCBI Taxonomy" id="2725268"/>
    <lineage>
        <taxon>Bacteria</taxon>
        <taxon>Bacillati</taxon>
        <taxon>Mycoplasmatota</taxon>
        <taxon>Mollicutes</taxon>
        <taxon>Candidatus Izemoplasmatales</taxon>
        <taxon>Hujiaoplasmataceae</taxon>
        <taxon>Hujiaoplasma</taxon>
    </lineage>
</organism>
<dbReference type="CDD" id="cd01335">
    <property type="entry name" value="Radical_SAM"/>
    <property type="match status" value="1"/>
</dbReference>
<dbReference type="GO" id="GO:0070475">
    <property type="term" value="P:rRNA base methylation"/>
    <property type="evidence" value="ECO:0007669"/>
    <property type="project" value="UniProtKB-UniRule"/>
</dbReference>
<feature type="binding site" evidence="12">
    <location>
        <position position="289"/>
    </location>
    <ligand>
        <name>S-adenosyl-L-methionine</name>
        <dbReference type="ChEBI" id="CHEBI:59789"/>
    </ligand>
</feature>
<evidence type="ECO:0000313" key="15">
    <source>
        <dbReference type="Proteomes" id="UP000512167"/>
    </source>
</evidence>
<evidence type="ECO:0000256" key="1">
    <source>
        <dbReference type="ARBA" id="ARBA00004496"/>
    </source>
</evidence>
<keyword evidence="2 12" id="KW-0004">4Fe-4S</keyword>
<feature type="binding site" evidence="12">
    <location>
        <position position="190"/>
    </location>
    <ligand>
        <name>S-adenosyl-L-methionine</name>
        <dbReference type="ChEBI" id="CHEBI:59789"/>
    </ligand>
</feature>
<keyword evidence="8 12" id="KW-0819">tRNA processing</keyword>
<feature type="active site" description="S-methylcysteine intermediate" evidence="12">
    <location>
        <position position="332"/>
    </location>
</feature>
<comment type="function">
    <text evidence="12">Specifically methylates position 2 of adenine 2503 in 23S rRNA and position 2 of adenine 37 in tRNAs.</text>
</comment>
<comment type="miscellaneous">
    <text evidence="12">Reaction proceeds by a ping-pong mechanism involving intermediate methylation of a conserved cysteine residue.</text>
</comment>
<evidence type="ECO:0000256" key="12">
    <source>
        <dbReference type="HAMAP-Rule" id="MF_01849"/>
    </source>
</evidence>
<feature type="binding site" evidence="12">
    <location>
        <position position="118"/>
    </location>
    <ligand>
        <name>[4Fe-4S] cluster</name>
        <dbReference type="ChEBI" id="CHEBI:49883"/>
        <note>4Fe-4S-S-AdoMet</note>
    </ligand>
</feature>
<comment type="caution">
    <text evidence="12">Lacks conserved residue(s) required for the propagation of feature annotation.</text>
</comment>
<evidence type="ECO:0000313" key="14">
    <source>
        <dbReference type="EMBL" id="QLY39365.1"/>
    </source>
</evidence>
<proteinExistence type="inferred from homology"/>
<dbReference type="GO" id="GO:0070040">
    <property type="term" value="F:rRNA (adenine(2503)-C2-)-methyltransferase activity"/>
    <property type="evidence" value="ECO:0007669"/>
    <property type="project" value="UniProtKB-UniRule"/>
</dbReference>
<feature type="binding site" evidence="12">
    <location>
        <begin position="158"/>
        <end position="159"/>
    </location>
    <ligand>
        <name>S-adenosyl-L-methionine</name>
        <dbReference type="ChEBI" id="CHEBI:59789"/>
    </ligand>
</feature>
<keyword evidence="7 12" id="KW-0949">S-adenosyl-L-methionine</keyword>
<dbReference type="GO" id="GO:0046872">
    <property type="term" value="F:metal ion binding"/>
    <property type="evidence" value="ECO:0007669"/>
    <property type="project" value="UniProtKB-KW"/>
</dbReference>
<dbReference type="PIRSF" id="PIRSF006004">
    <property type="entry name" value="CHP00048"/>
    <property type="match status" value="1"/>
</dbReference>
<dbReference type="Gene3D" id="3.20.20.70">
    <property type="entry name" value="Aldolase class I"/>
    <property type="match status" value="1"/>
</dbReference>
<dbReference type="InterPro" id="IPR004383">
    <property type="entry name" value="rRNA_lsu_MTrfase_RlmN/Cfr"/>
</dbReference>
<keyword evidence="9 12" id="KW-0479">Metal-binding</keyword>
<sequence>MKQHFYDLTIESLKSLLMNNGFKSYSGDQIFKWVYEQNVTNPELMTNISKALRDFLVENIVFDYMNVVNKQVAQDGTEKYLFKLHDGHVIETVLMNYDYGQSVCVTSQVGCSMGCSFCASGIITKKRDLSVAELVNQVASIQHHSKVKVTHIVVMGTGEPFDNYDNVMDFIRIINYKHGFQIGARHITVSTCGIVPRIYDYAKEVIKSNLAISLHAPNNEIRSRLMKINKVFSINELIKAVKDYVDMTNRRVTFEYILLKGVNDDISHANELSDLIRGINAYVNLIPYNPVDDFDYKKTDQIRAQKFYQQLEKRGINATLRRELGSDIDAACGQLRLKKERESLQ</sequence>
<gene>
    <name evidence="12 14" type="primary">rlmN</name>
    <name evidence="14" type="ORF">HF295_00230</name>
</gene>
<evidence type="ECO:0000256" key="5">
    <source>
        <dbReference type="ARBA" id="ARBA00022603"/>
    </source>
</evidence>
<dbReference type="InterPro" id="IPR048641">
    <property type="entry name" value="RlmN_N"/>
</dbReference>
<comment type="catalytic activity">
    <reaction evidence="12">
        <text>adenosine(37) in tRNA + 2 reduced [2Fe-2S]-[ferredoxin] + 2 S-adenosyl-L-methionine = 2-methyladenosine(37) in tRNA + 5'-deoxyadenosine + L-methionine + 2 oxidized [2Fe-2S]-[ferredoxin] + S-adenosyl-L-homocysteine</text>
        <dbReference type="Rhea" id="RHEA:43332"/>
        <dbReference type="Rhea" id="RHEA-COMP:10000"/>
        <dbReference type="Rhea" id="RHEA-COMP:10001"/>
        <dbReference type="Rhea" id="RHEA-COMP:10162"/>
        <dbReference type="Rhea" id="RHEA-COMP:10485"/>
        <dbReference type="ChEBI" id="CHEBI:17319"/>
        <dbReference type="ChEBI" id="CHEBI:33737"/>
        <dbReference type="ChEBI" id="CHEBI:33738"/>
        <dbReference type="ChEBI" id="CHEBI:57844"/>
        <dbReference type="ChEBI" id="CHEBI:57856"/>
        <dbReference type="ChEBI" id="CHEBI:59789"/>
        <dbReference type="ChEBI" id="CHEBI:74411"/>
        <dbReference type="ChEBI" id="CHEBI:74497"/>
        <dbReference type="EC" id="2.1.1.192"/>
    </reaction>
</comment>
<keyword evidence="15" id="KW-1185">Reference proteome</keyword>
<dbReference type="GO" id="GO:0051539">
    <property type="term" value="F:4 iron, 4 sulfur cluster binding"/>
    <property type="evidence" value="ECO:0007669"/>
    <property type="project" value="UniProtKB-UniRule"/>
</dbReference>
<evidence type="ECO:0000256" key="8">
    <source>
        <dbReference type="ARBA" id="ARBA00022694"/>
    </source>
</evidence>
<dbReference type="AlphaFoldDB" id="A0A7L6N2T5"/>
<dbReference type="InterPro" id="IPR007197">
    <property type="entry name" value="rSAM"/>
</dbReference>
<feature type="binding site" evidence="12">
    <location>
        <position position="111"/>
    </location>
    <ligand>
        <name>[4Fe-4S] cluster</name>
        <dbReference type="ChEBI" id="CHEBI:49883"/>
        <note>4Fe-4S-S-AdoMet</note>
    </ligand>
</feature>
<dbReference type="GO" id="GO:0030488">
    <property type="term" value="P:tRNA methylation"/>
    <property type="evidence" value="ECO:0007669"/>
    <property type="project" value="UniProtKB-UniRule"/>
</dbReference>
<dbReference type="Proteomes" id="UP000512167">
    <property type="component" value="Chromosome"/>
</dbReference>
<dbReference type="InterPro" id="IPR013785">
    <property type="entry name" value="Aldolase_TIM"/>
</dbReference>
<comment type="similarity">
    <text evidence="12">Belongs to the radical SAM superfamily. RlmN family.</text>
</comment>
<dbReference type="InterPro" id="IPR040072">
    <property type="entry name" value="Methyltransferase_A"/>
</dbReference>
<evidence type="ECO:0000256" key="2">
    <source>
        <dbReference type="ARBA" id="ARBA00022485"/>
    </source>
</evidence>
<dbReference type="HAMAP" id="MF_01849">
    <property type="entry name" value="RNA_methyltr_RlmN"/>
    <property type="match status" value="1"/>
</dbReference>
<dbReference type="NCBIfam" id="TIGR00048">
    <property type="entry name" value="rRNA_mod_RlmN"/>
    <property type="match status" value="1"/>
</dbReference>
<comment type="catalytic activity">
    <reaction evidence="12">
        <text>adenosine(2503) in 23S rRNA + 2 reduced [2Fe-2S]-[ferredoxin] + 2 S-adenosyl-L-methionine = 2-methyladenosine(2503) in 23S rRNA + 5'-deoxyadenosine + L-methionine + 2 oxidized [2Fe-2S]-[ferredoxin] + S-adenosyl-L-homocysteine</text>
        <dbReference type="Rhea" id="RHEA:42916"/>
        <dbReference type="Rhea" id="RHEA-COMP:10000"/>
        <dbReference type="Rhea" id="RHEA-COMP:10001"/>
        <dbReference type="Rhea" id="RHEA-COMP:10152"/>
        <dbReference type="Rhea" id="RHEA-COMP:10282"/>
        <dbReference type="ChEBI" id="CHEBI:17319"/>
        <dbReference type="ChEBI" id="CHEBI:33737"/>
        <dbReference type="ChEBI" id="CHEBI:33738"/>
        <dbReference type="ChEBI" id="CHEBI:57844"/>
        <dbReference type="ChEBI" id="CHEBI:57856"/>
        <dbReference type="ChEBI" id="CHEBI:59789"/>
        <dbReference type="ChEBI" id="CHEBI:74411"/>
        <dbReference type="ChEBI" id="CHEBI:74497"/>
        <dbReference type="EC" id="2.1.1.192"/>
    </reaction>
</comment>
<dbReference type="Gene3D" id="1.10.150.530">
    <property type="match status" value="1"/>
</dbReference>
<comment type="cofactor">
    <cofactor evidence="12">
        <name>[4Fe-4S] cluster</name>
        <dbReference type="ChEBI" id="CHEBI:49883"/>
    </cofactor>
    <text evidence="12">Binds 1 [4Fe-4S] cluster. The cluster is coordinated with 3 cysteines and an exchangeable S-adenosyl-L-methionine.</text>
</comment>
<dbReference type="PANTHER" id="PTHR30544">
    <property type="entry name" value="23S RRNA METHYLTRANSFERASE"/>
    <property type="match status" value="1"/>
</dbReference>
<keyword evidence="4 12" id="KW-0698">rRNA processing</keyword>
<evidence type="ECO:0000256" key="7">
    <source>
        <dbReference type="ARBA" id="ARBA00022691"/>
    </source>
</evidence>
<accession>A0A7L6N2T5</accession>
<dbReference type="GO" id="GO:0019843">
    <property type="term" value="F:rRNA binding"/>
    <property type="evidence" value="ECO:0007669"/>
    <property type="project" value="UniProtKB-UniRule"/>
</dbReference>
<keyword evidence="5 12" id="KW-0489">Methyltransferase</keyword>
<evidence type="ECO:0000256" key="4">
    <source>
        <dbReference type="ARBA" id="ARBA00022552"/>
    </source>
</evidence>
<keyword evidence="11 12" id="KW-0411">Iron-sulfur</keyword>
<evidence type="ECO:0000256" key="3">
    <source>
        <dbReference type="ARBA" id="ARBA00022490"/>
    </source>
</evidence>
<evidence type="ECO:0000259" key="13">
    <source>
        <dbReference type="PROSITE" id="PS51918"/>
    </source>
</evidence>
<name>A0A7L6N2T5_9MOLU</name>
<evidence type="ECO:0000256" key="11">
    <source>
        <dbReference type="ARBA" id="ARBA00023014"/>
    </source>
</evidence>
<feature type="domain" description="Radical SAM core" evidence="13">
    <location>
        <begin position="97"/>
        <end position="327"/>
    </location>
</feature>
<dbReference type="SFLD" id="SFLDG01062">
    <property type="entry name" value="methyltransferase_(Class_A)"/>
    <property type="match status" value="1"/>
</dbReference>
<feature type="active site" description="Proton acceptor" evidence="12">
    <location>
        <position position="91"/>
    </location>
</feature>
<dbReference type="FunFam" id="3.20.20.70:FF:000014">
    <property type="entry name" value="Probable dual-specificity RNA methyltransferase RlmN"/>
    <property type="match status" value="1"/>
</dbReference>
<evidence type="ECO:0000256" key="9">
    <source>
        <dbReference type="ARBA" id="ARBA00022723"/>
    </source>
</evidence>
<evidence type="ECO:0000256" key="6">
    <source>
        <dbReference type="ARBA" id="ARBA00022679"/>
    </source>
</evidence>
<dbReference type="KEGG" id="tbk:HF295_00230"/>
<protein>
    <recommendedName>
        <fullName evidence="12">Probable dual-specificity RNA methyltransferase RlmN</fullName>
        <ecNumber evidence="12">2.1.1.192</ecNumber>
    </recommendedName>
    <alternativeName>
        <fullName evidence="12">23S rRNA (adenine(2503)-C(2))-methyltransferase</fullName>
    </alternativeName>
    <alternativeName>
        <fullName evidence="12">23S rRNA m2A2503 methyltransferase</fullName>
    </alternativeName>
    <alternativeName>
        <fullName evidence="12">Ribosomal RNA large subunit methyltransferase N</fullName>
    </alternativeName>
    <alternativeName>
        <fullName evidence="12">tRNA (adenine(37)-C(2))-methyltransferase</fullName>
    </alternativeName>
    <alternativeName>
        <fullName evidence="12">tRNA m2A37 methyltransferase</fullName>
    </alternativeName>
</protein>
<keyword evidence="10 12" id="KW-0408">Iron</keyword>